<keyword evidence="1" id="KW-1133">Transmembrane helix</keyword>
<organism evidence="3 4">
    <name type="scientific">Aurantimonas manganoxydans (strain ATCC BAA-1229 / DSM 21871 / SI85-9A1)</name>
    <dbReference type="NCBI Taxonomy" id="287752"/>
    <lineage>
        <taxon>Bacteria</taxon>
        <taxon>Pseudomonadati</taxon>
        <taxon>Pseudomonadota</taxon>
        <taxon>Alphaproteobacteria</taxon>
        <taxon>Hyphomicrobiales</taxon>
        <taxon>Aurantimonadaceae</taxon>
        <taxon>Aurantimonas</taxon>
    </lineage>
</organism>
<dbReference type="InterPro" id="IPR050879">
    <property type="entry name" value="Acyltransferase_3"/>
</dbReference>
<sequence>MPGLCRSGTTSVPRSAAFTVNSSLACRLRCLARLWARRTGRAAQGPRSDRVATGAAMHFRVFDCWRLTAAMLIMAYHFLFFAPYGVEAGTQFLHRLLPLLDMFFMISGFLIASRYATRIASVADYANFMRRRIARLYPLHFLTTMFFAAIALVALVVGSAHHPWARDLAALPLHLLALHGLGTTDELALNYPSWSVSAEFFAYALFPVILLAFRWKGLAGLFALLAVWVGGLEYASWRGVFPSGHWTGADTMGAYRAFADFIAGSAIAVVVGRRMISITAHWPGIVLSVAAVAAMILQAPPYPTLLLLALALTATALAETARPDSTAMLAPLMPVTRVSFGIYLLHPVMEFVFLTVIWQRVLEPLGIISFYVYWTLPMVATVAVAMLSDHFVERRFGGWIAGPRRPEGKPARMASA</sequence>
<dbReference type="AlphaFoldDB" id="Q1YET2"/>
<dbReference type="PANTHER" id="PTHR23028:SF53">
    <property type="entry name" value="ACYL_TRANSF_3 DOMAIN-CONTAINING PROTEIN"/>
    <property type="match status" value="1"/>
</dbReference>
<feature type="transmembrane region" description="Helical" evidence="1">
    <location>
        <begin position="67"/>
        <end position="86"/>
    </location>
</feature>
<dbReference type="GO" id="GO:0016020">
    <property type="term" value="C:membrane"/>
    <property type="evidence" value="ECO:0007669"/>
    <property type="project" value="TreeGrafter"/>
</dbReference>
<gene>
    <name evidence="3" type="ORF">SI859A1_03450</name>
</gene>
<feature type="transmembrane region" description="Helical" evidence="1">
    <location>
        <begin position="92"/>
        <end position="115"/>
    </location>
</feature>
<evidence type="ECO:0000259" key="2">
    <source>
        <dbReference type="Pfam" id="PF01757"/>
    </source>
</evidence>
<proteinExistence type="predicted"/>
<name>Q1YET2_AURMS</name>
<protein>
    <submittedName>
        <fullName evidence="3">Possible acyltransferase</fullName>
    </submittedName>
</protein>
<evidence type="ECO:0000313" key="4">
    <source>
        <dbReference type="Proteomes" id="UP000000321"/>
    </source>
</evidence>
<dbReference type="GO" id="GO:0000271">
    <property type="term" value="P:polysaccharide biosynthetic process"/>
    <property type="evidence" value="ECO:0007669"/>
    <property type="project" value="TreeGrafter"/>
</dbReference>
<dbReference type="Proteomes" id="UP000000321">
    <property type="component" value="Unassembled WGS sequence"/>
</dbReference>
<keyword evidence="1" id="KW-0812">Transmembrane</keyword>
<feature type="transmembrane region" description="Helical" evidence="1">
    <location>
        <begin position="253"/>
        <end position="271"/>
    </location>
</feature>
<keyword evidence="4" id="KW-1185">Reference proteome</keyword>
<dbReference type="GO" id="GO:0016747">
    <property type="term" value="F:acyltransferase activity, transferring groups other than amino-acyl groups"/>
    <property type="evidence" value="ECO:0007669"/>
    <property type="project" value="InterPro"/>
</dbReference>
<dbReference type="BioCyc" id="AURANTIMONAS:SI859A1_03450-MONOMER"/>
<feature type="transmembrane region" description="Helical" evidence="1">
    <location>
        <begin position="278"/>
        <end position="296"/>
    </location>
</feature>
<dbReference type="EMBL" id="AAPJ01000007">
    <property type="protein sequence ID" value="EAS48813.1"/>
    <property type="molecule type" value="Genomic_DNA"/>
</dbReference>
<evidence type="ECO:0000313" key="3">
    <source>
        <dbReference type="EMBL" id="EAS48813.1"/>
    </source>
</evidence>
<accession>Q1YET2</accession>
<keyword evidence="3" id="KW-0808">Transferase</keyword>
<dbReference type="HOGENOM" id="CLU_005679_2_1_5"/>
<dbReference type="Pfam" id="PF01757">
    <property type="entry name" value="Acyl_transf_3"/>
    <property type="match status" value="1"/>
</dbReference>
<feature type="transmembrane region" description="Helical" evidence="1">
    <location>
        <begin position="136"/>
        <end position="157"/>
    </location>
</feature>
<keyword evidence="3" id="KW-0012">Acyltransferase</keyword>
<comment type="caution">
    <text evidence="3">The sequence shown here is derived from an EMBL/GenBank/DDBJ whole genome shotgun (WGS) entry which is preliminary data.</text>
</comment>
<dbReference type="PROSITE" id="PS51257">
    <property type="entry name" value="PROKAR_LIPOPROTEIN"/>
    <property type="match status" value="1"/>
</dbReference>
<feature type="transmembrane region" description="Helical" evidence="1">
    <location>
        <begin position="220"/>
        <end position="241"/>
    </location>
</feature>
<feature type="transmembrane region" description="Helical" evidence="1">
    <location>
        <begin position="365"/>
        <end position="387"/>
    </location>
</feature>
<dbReference type="InterPro" id="IPR002656">
    <property type="entry name" value="Acyl_transf_3_dom"/>
</dbReference>
<feature type="transmembrane region" description="Helical" evidence="1">
    <location>
        <begin position="194"/>
        <end position="213"/>
    </location>
</feature>
<feature type="domain" description="Acyltransferase 3" evidence="2">
    <location>
        <begin position="62"/>
        <end position="387"/>
    </location>
</feature>
<reference evidence="3 4" key="1">
    <citation type="journal article" date="2008" name="Appl. Environ. Microbiol.">
        <title>Genomic insights into Mn(II) oxidation by the marine alphaproteobacterium Aurantimonas sp. strain SI85-9A1.</title>
        <authorList>
            <person name="Dick G.J."/>
            <person name="Podell S."/>
            <person name="Johnson H.A."/>
            <person name="Rivera-Espinoza Y."/>
            <person name="Bernier-Latmani R."/>
            <person name="McCarthy J.K."/>
            <person name="Torpey J.W."/>
            <person name="Clement B.G."/>
            <person name="Gaasterland T."/>
            <person name="Tebo B.M."/>
        </authorList>
    </citation>
    <scope>NUCLEOTIDE SEQUENCE [LARGE SCALE GENOMIC DNA]</scope>
    <source>
        <strain evidence="3 4">SI85-9A1</strain>
    </source>
</reference>
<keyword evidence="1" id="KW-0472">Membrane</keyword>
<feature type="transmembrane region" description="Helical" evidence="1">
    <location>
        <begin position="340"/>
        <end position="359"/>
    </location>
</feature>
<dbReference type="PANTHER" id="PTHR23028">
    <property type="entry name" value="ACETYLTRANSFERASE"/>
    <property type="match status" value="1"/>
</dbReference>
<evidence type="ECO:0000256" key="1">
    <source>
        <dbReference type="SAM" id="Phobius"/>
    </source>
</evidence>